<feature type="compositionally biased region" description="Polar residues" evidence="1">
    <location>
        <begin position="1"/>
        <end position="10"/>
    </location>
</feature>
<proteinExistence type="predicted"/>
<name>A0ABP4ITS9_9PSEU</name>
<comment type="caution">
    <text evidence="2">The sequence shown here is derived from an EMBL/GenBank/DDBJ whole genome shotgun (WGS) entry which is preliminary data.</text>
</comment>
<dbReference type="Proteomes" id="UP001501414">
    <property type="component" value="Unassembled WGS sequence"/>
</dbReference>
<evidence type="ECO:0000313" key="2">
    <source>
        <dbReference type="EMBL" id="GAA1398869.1"/>
    </source>
</evidence>
<keyword evidence="3" id="KW-1185">Reference proteome</keyword>
<protein>
    <submittedName>
        <fullName evidence="2">Uncharacterized protein</fullName>
    </submittedName>
</protein>
<dbReference type="RefSeq" id="WP_344027410.1">
    <property type="nucleotide sequence ID" value="NZ_BAAAJK010000042.1"/>
</dbReference>
<gene>
    <name evidence="2" type="ORF">GCM10009613_53620</name>
</gene>
<accession>A0ABP4ITS9</accession>
<dbReference type="EMBL" id="BAAAJK010000042">
    <property type="protein sequence ID" value="GAA1398869.1"/>
    <property type="molecule type" value="Genomic_DNA"/>
</dbReference>
<evidence type="ECO:0000256" key="1">
    <source>
        <dbReference type="SAM" id="MobiDB-lite"/>
    </source>
</evidence>
<evidence type="ECO:0000313" key="3">
    <source>
        <dbReference type="Proteomes" id="UP001501414"/>
    </source>
</evidence>
<organism evidence="2 3">
    <name type="scientific">Pseudonocardia kongjuensis</name>
    <dbReference type="NCBI Taxonomy" id="102227"/>
    <lineage>
        <taxon>Bacteria</taxon>
        <taxon>Bacillati</taxon>
        <taxon>Actinomycetota</taxon>
        <taxon>Actinomycetes</taxon>
        <taxon>Pseudonocardiales</taxon>
        <taxon>Pseudonocardiaceae</taxon>
        <taxon>Pseudonocardia</taxon>
    </lineage>
</organism>
<reference evidence="3" key="1">
    <citation type="journal article" date="2019" name="Int. J. Syst. Evol. Microbiol.">
        <title>The Global Catalogue of Microorganisms (GCM) 10K type strain sequencing project: providing services to taxonomists for standard genome sequencing and annotation.</title>
        <authorList>
            <consortium name="The Broad Institute Genomics Platform"/>
            <consortium name="The Broad Institute Genome Sequencing Center for Infectious Disease"/>
            <person name="Wu L."/>
            <person name="Ma J."/>
        </authorList>
    </citation>
    <scope>NUCLEOTIDE SEQUENCE [LARGE SCALE GENOMIC DNA]</scope>
    <source>
        <strain evidence="3">JCM 11896</strain>
    </source>
</reference>
<feature type="region of interest" description="Disordered" evidence="1">
    <location>
        <begin position="1"/>
        <end position="41"/>
    </location>
</feature>
<sequence>MSVTPDTPTAVSPAGAIPAPRSAADDAAANPAGPPVAPQAPAVVDPCRCGHGRDAHEHYRPGTDCGACGTGCSAFRARDARPIRRRVRLASRLLRP</sequence>
<feature type="compositionally biased region" description="Low complexity" evidence="1">
    <location>
        <begin position="16"/>
        <end position="31"/>
    </location>
</feature>